<dbReference type="OrthoDB" id="9807187at2"/>
<evidence type="ECO:0000313" key="8">
    <source>
        <dbReference type="EMBL" id="KIN12469.1"/>
    </source>
</evidence>
<dbReference type="InterPro" id="IPR002758">
    <property type="entry name" value="Cation_antiport_E"/>
</dbReference>
<feature type="transmembrane region" description="Helical" evidence="7">
    <location>
        <begin position="12"/>
        <end position="37"/>
    </location>
</feature>
<evidence type="ECO:0000256" key="6">
    <source>
        <dbReference type="ARBA" id="ARBA00023136"/>
    </source>
</evidence>
<evidence type="ECO:0000256" key="2">
    <source>
        <dbReference type="ARBA" id="ARBA00006228"/>
    </source>
</evidence>
<feature type="transmembrane region" description="Helical" evidence="7">
    <location>
        <begin position="49"/>
        <end position="65"/>
    </location>
</feature>
<keyword evidence="3" id="KW-1003">Cell membrane</keyword>
<organism evidence="8 9">
    <name type="scientific">Vibrio mytili</name>
    <dbReference type="NCBI Taxonomy" id="50718"/>
    <lineage>
        <taxon>Bacteria</taxon>
        <taxon>Pseudomonadati</taxon>
        <taxon>Pseudomonadota</taxon>
        <taxon>Gammaproteobacteria</taxon>
        <taxon>Vibrionales</taxon>
        <taxon>Vibrionaceae</taxon>
        <taxon>Vibrio</taxon>
    </lineage>
</organism>
<comment type="caution">
    <text evidence="8">The sequence shown here is derived from an EMBL/GenBank/DDBJ whole genome shotgun (WGS) entry which is preliminary data.</text>
</comment>
<protein>
    <submittedName>
        <fullName evidence="8">Sodium:proton antiporter</fullName>
    </submittedName>
</protein>
<comment type="similarity">
    <text evidence="2">Belongs to the CPA3 antiporters (TC 2.A.63) subunit E family.</text>
</comment>
<keyword evidence="6 7" id="KW-0472">Membrane</keyword>
<dbReference type="Proteomes" id="UP000031977">
    <property type="component" value="Unassembled WGS sequence"/>
</dbReference>
<evidence type="ECO:0000256" key="1">
    <source>
        <dbReference type="ARBA" id="ARBA00004651"/>
    </source>
</evidence>
<gene>
    <name evidence="8" type="ORF">SU60_01425</name>
</gene>
<dbReference type="PANTHER" id="PTHR34584">
    <property type="entry name" value="NA(+)/H(+) ANTIPORTER SUBUNIT E1"/>
    <property type="match status" value="1"/>
</dbReference>
<dbReference type="GO" id="GO:0005886">
    <property type="term" value="C:plasma membrane"/>
    <property type="evidence" value="ECO:0007669"/>
    <property type="project" value="UniProtKB-SubCell"/>
</dbReference>
<keyword evidence="4 7" id="KW-0812">Transmembrane</keyword>
<dbReference type="AlphaFoldDB" id="A0A0C3DLR6"/>
<dbReference type="PIRSF" id="PIRSF019239">
    <property type="entry name" value="MrpE"/>
    <property type="match status" value="1"/>
</dbReference>
<evidence type="ECO:0000313" key="9">
    <source>
        <dbReference type="Proteomes" id="UP000031977"/>
    </source>
</evidence>
<name>A0A0C3DLR6_9VIBR</name>
<sequence length="158" mass="18167">MIYFFLNLFLAIAWMLLNGSYTIGNFLIGFIVGFFALRLSLPFRRHSGYFRVFGALLFLLIYFFWEMVRSVVQVAWDVITPTHLSEPDIVYVPLDAKTDLEITLLANMVSLTPGTLSLDVTPDKKHLVVHAMFASEHDKVIREIKEGLERRILEVTRG</sequence>
<dbReference type="PANTHER" id="PTHR34584:SF1">
    <property type="entry name" value="NA(+)_H(+) ANTIPORTER SUBUNIT E1"/>
    <property type="match status" value="1"/>
</dbReference>
<evidence type="ECO:0000256" key="3">
    <source>
        <dbReference type="ARBA" id="ARBA00022475"/>
    </source>
</evidence>
<evidence type="ECO:0000256" key="4">
    <source>
        <dbReference type="ARBA" id="ARBA00022692"/>
    </source>
</evidence>
<dbReference type="STRING" id="50718.SU60_01425"/>
<comment type="subcellular location">
    <subcellularLocation>
        <location evidence="1">Cell membrane</location>
        <topology evidence="1">Multi-pass membrane protein</topology>
    </subcellularLocation>
</comment>
<dbReference type="EMBL" id="JXOK01000004">
    <property type="protein sequence ID" value="KIN12469.1"/>
    <property type="molecule type" value="Genomic_DNA"/>
</dbReference>
<proteinExistence type="inferred from homology"/>
<dbReference type="RefSeq" id="WP_041153980.1">
    <property type="nucleotide sequence ID" value="NZ_CBCRVP010000022.1"/>
</dbReference>
<dbReference type="Pfam" id="PF01899">
    <property type="entry name" value="MNHE"/>
    <property type="match status" value="1"/>
</dbReference>
<keyword evidence="5 7" id="KW-1133">Transmembrane helix</keyword>
<dbReference type="GO" id="GO:0008324">
    <property type="term" value="F:monoatomic cation transmembrane transporter activity"/>
    <property type="evidence" value="ECO:0007669"/>
    <property type="project" value="InterPro"/>
</dbReference>
<evidence type="ECO:0000256" key="7">
    <source>
        <dbReference type="SAM" id="Phobius"/>
    </source>
</evidence>
<accession>A0A0C3DLR6</accession>
<keyword evidence="9" id="KW-1185">Reference proteome</keyword>
<evidence type="ECO:0000256" key="5">
    <source>
        <dbReference type="ARBA" id="ARBA00022989"/>
    </source>
</evidence>
<reference evidence="8 9" key="1">
    <citation type="submission" date="2015-01" db="EMBL/GenBank/DDBJ databases">
        <title>Draft genome of Vibrio mytili type strain CAIM 528.</title>
        <authorList>
            <person name="Gonzalez-Castillo A."/>
            <person name="Gomez-Gil B."/>
            <person name="Enciso-Ibarra J."/>
        </authorList>
    </citation>
    <scope>NUCLEOTIDE SEQUENCE [LARGE SCALE GENOMIC DNA]</scope>
    <source>
        <strain evidence="8 9">CAIM 528</strain>
    </source>
</reference>